<dbReference type="PANTHER" id="PTHR30590:SF2">
    <property type="entry name" value="INNER MEMBRANE PROTEIN"/>
    <property type="match status" value="1"/>
</dbReference>
<feature type="transmembrane region" description="Helical" evidence="1">
    <location>
        <begin position="128"/>
        <end position="150"/>
    </location>
</feature>
<sequence length="395" mass="42454">MLGIAVANATTAWLYISPDTPGSTAGGVVDNSILDKIAIILGSIFTHVRGLPMFATLLGYGVGMIAMSLQRRNYPPKKARLVLIRRYFFLAIFGILHLSLLFFGDIMFVYGVMGIILALLYRFKDKTLLIITGVLGTLGLILTAIMTINISAGGGSSRTEVIISAMQTLSAPDSYATLVSHAFTALSFQIGNLLTGFLFFFPIMILGMVAARHNVLGQPEKYKTLLTRFAIVAVIISFGVGIPLGLAEIGVLPENTVLHLQSLNQVAGIWAGPGIVASIALATLPLQRRIDAAHASSTGYPLPVPLQALIALGKRSMTGYLLQSILFVLLTSTFTLGFGRNQGAWEATLIAVLIWAITLVIAYVLEKANLRGPFESVHRRLSYGRTGLTTFTPTQ</sequence>
<evidence type="ECO:0000313" key="4">
    <source>
        <dbReference type="Proteomes" id="UP000010445"/>
    </source>
</evidence>
<feature type="transmembrane region" description="Helical" evidence="1">
    <location>
        <begin position="81"/>
        <end position="100"/>
    </location>
</feature>
<feature type="transmembrane region" description="Helical" evidence="1">
    <location>
        <begin position="267"/>
        <end position="286"/>
    </location>
</feature>
<proteinExistence type="predicted"/>
<keyword evidence="4" id="KW-1185">Reference proteome</keyword>
<dbReference type="InterPro" id="IPR007349">
    <property type="entry name" value="DUF418"/>
</dbReference>
<evidence type="ECO:0000313" key="3">
    <source>
        <dbReference type="EMBL" id="EKX87503.1"/>
    </source>
</evidence>
<dbReference type="PANTHER" id="PTHR30590">
    <property type="entry name" value="INNER MEMBRANE PROTEIN"/>
    <property type="match status" value="1"/>
</dbReference>
<feature type="transmembrane region" description="Helical" evidence="1">
    <location>
        <begin position="344"/>
        <end position="365"/>
    </location>
</feature>
<dbReference type="Proteomes" id="UP000010445">
    <property type="component" value="Unassembled WGS sequence"/>
</dbReference>
<accession>L1M8C6</accession>
<dbReference type="AlphaFoldDB" id="L1M8C6"/>
<dbReference type="EMBL" id="AMEM01000044">
    <property type="protein sequence ID" value="EKX87503.1"/>
    <property type="molecule type" value="Genomic_DNA"/>
</dbReference>
<evidence type="ECO:0000256" key="1">
    <source>
        <dbReference type="SAM" id="Phobius"/>
    </source>
</evidence>
<dbReference type="Pfam" id="PF04235">
    <property type="entry name" value="DUF418"/>
    <property type="match status" value="1"/>
</dbReference>
<dbReference type="eggNOG" id="COG2311">
    <property type="taxonomic scope" value="Bacteria"/>
</dbReference>
<keyword evidence="1" id="KW-0812">Transmembrane</keyword>
<dbReference type="PATRIC" id="fig|1035195.3.peg.2537"/>
<dbReference type="HOGENOM" id="CLU_039610_1_0_11"/>
<keyword evidence="1" id="KW-0472">Membrane</keyword>
<reference evidence="3 4" key="1">
    <citation type="submission" date="2012-05" db="EMBL/GenBank/DDBJ databases">
        <authorList>
            <person name="Weinstock G."/>
            <person name="Sodergren E."/>
            <person name="Lobos E.A."/>
            <person name="Fulton L."/>
            <person name="Fulton R."/>
            <person name="Courtney L."/>
            <person name="Fronick C."/>
            <person name="O'Laughlin M."/>
            <person name="Godfrey J."/>
            <person name="Wilson R.M."/>
            <person name="Miner T."/>
            <person name="Farmer C."/>
            <person name="Delehaunty K."/>
            <person name="Cordes M."/>
            <person name="Minx P."/>
            <person name="Tomlinson C."/>
            <person name="Chen J."/>
            <person name="Wollam A."/>
            <person name="Pepin K.H."/>
            <person name="Bhonagiri V."/>
            <person name="Zhang X."/>
            <person name="Suruliraj S."/>
            <person name="Warren W."/>
            <person name="Mitreva M."/>
            <person name="Mardis E.R."/>
            <person name="Wilson R.K."/>
        </authorList>
    </citation>
    <scope>NUCLEOTIDE SEQUENCE [LARGE SCALE GENOMIC DNA]</scope>
    <source>
        <strain evidence="3 4">F0235</strain>
    </source>
</reference>
<feature type="transmembrane region" description="Helical" evidence="1">
    <location>
        <begin position="320"/>
        <end position="338"/>
    </location>
</feature>
<feature type="transmembrane region" description="Helical" evidence="1">
    <location>
        <begin position="51"/>
        <end position="69"/>
    </location>
</feature>
<feature type="transmembrane region" description="Helical" evidence="1">
    <location>
        <begin position="106"/>
        <end position="123"/>
    </location>
</feature>
<dbReference type="STRING" id="1035195.HMPREF9997_02829"/>
<feature type="transmembrane region" description="Helical" evidence="1">
    <location>
        <begin position="225"/>
        <end position="247"/>
    </location>
</feature>
<keyword evidence="1" id="KW-1133">Transmembrane helix</keyword>
<feature type="domain" description="DUF418" evidence="2">
    <location>
        <begin position="210"/>
        <end position="384"/>
    </location>
</feature>
<comment type="caution">
    <text evidence="3">The sequence shown here is derived from an EMBL/GenBank/DDBJ whole genome shotgun (WGS) entry which is preliminary data.</text>
</comment>
<name>L1M8C6_9CORY</name>
<dbReference type="InterPro" id="IPR052529">
    <property type="entry name" value="Bact_Transport_Assoc"/>
</dbReference>
<evidence type="ECO:0000259" key="2">
    <source>
        <dbReference type="Pfam" id="PF04235"/>
    </source>
</evidence>
<organism evidence="3 4">
    <name type="scientific">Corynebacterium durum F0235</name>
    <dbReference type="NCBI Taxonomy" id="1035195"/>
    <lineage>
        <taxon>Bacteria</taxon>
        <taxon>Bacillati</taxon>
        <taxon>Actinomycetota</taxon>
        <taxon>Actinomycetes</taxon>
        <taxon>Mycobacteriales</taxon>
        <taxon>Corynebacteriaceae</taxon>
        <taxon>Corynebacterium</taxon>
    </lineage>
</organism>
<protein>
    <recommendedName>
        <fullName evidence="2">DUF418 domain-containing protein</fullName>
    </recommendedName>
</protein>
<feature type="transmembrane region" description="Helical" evidence="1">
    <location>
        <begin position="193"/>
        <end position="213"/>
    </location>
</feature>
<gene>
    <name evidence="3" type="ORF">HMPREF9997_02829</name>
</gene>